<evidence type="ECO:0000259" key="1">
    <source>
        <dbReference type="PROSITE" id="PS51737"/>
    </source>
</evidence>
<dbReference type="GO" id="GO:0000150">
    <property type="term" value="F:DNA strand exchange activity"/>
    <property type="evidence" value="ECO:0007669"/>
    <property type="project" value="InterPro"/>
</dbReference>
<dbReference type="InterPro" id="IPR006119">
    <property type="entry name" value="Resolv_N"/>
</dbReference>
<organism evidence="2 3">
    <name type="scientific">Solihabitans fulvus</name>
    <dbReference type="NCBI Taxonomy" id="1892852"/>
    <lineage>
        <taxon>Bacteria</taxon>
        <taxon>Bacillati</taxon>
        <taxon>Actinomycetota</taxon>
        <taxon>Actinomycetes</taxon>
        <taxon>Pseudonocardiales</taxon>
        <taxon>Pseudonocardiaceae</taxon>
        <taxon>Solihabitans</taxon>
    </lineage>
</organism>
<reference evidence="2 3" key="2">
    <citation type="submission" date="2019-09" db="EMBL/GenBank/DDBJ databases">
        <authorList>
            <person name="Jin C."/>
        </authorList>
    </citation>
    <scope>NUCLEOTIDE SEQUENCE [LARGE SCALE GENOMIC DNA]</scope>
    <source>
        <strain evidence="2 3">AN110305</strain>
    </source>
</reference>
<dbReference type="RefSeq" id="WP_149852435.1">
    <property type="nucleotide sequence ID" value="NZ_VUOB01000049.1"/>
</dbReference>
<dbReference type="InterPro" id="IPR036162">
    <property type="entry name" value="Resolvase-like_N_sf"/>
</dbReference>
<gene>
    <name evidence="2" type="ORF">F0L68_26000</name>
</gene>
<dbReference type="InterPro" id="IPR025827">
    <property type="entry name" value="Zn_ribbon_recom_dom"/>
</dbReference>
<dbReference type="Gene3D" id="3.40.50.1390">
    <property type="entry name" value="Resolvase, N-terminal catalytic domain"/>
    <property type="match status" value="1"/>
</dbReference>
<reference evidence="2 3" key="1">
    <citation type="submission" date="2019-09" db="EMBL/GenBank/DDBJ databases">
        <title>Goodfellowia gen. nov., a new genus of the Pseudonocardineae related to Actinoalloteichus, containing Goodfellowia coeruleoviolacea gen. nov., comb. nov. gen. nov., comb. nov.</title>
        <authorList>
            <person name="Labeda D."/>
        </authorList>
    </citation>
    <scope>NUCLEOTIDE SEQUENCE [LARGE SCALE GENOMIC DNA]</scope>
    <source>
        <strain evidence="2 3">AN110305</strain>
    </source>
</reference>
<name>A0A5B2X0H3_9PSEU</name>
<dbReference type="AlphaFoldDB" id="A0A5B2X0H3"/>
<dbReference type="InterPro" id="IPR050639">
    <property type="entry name" value="SSR_resolvase"/>
</dbReference>
<dbReference type="Proteomes" id="UP000323454">
    <property type="component" value="Unassembled WGS sequence"/>
</dbReference>
<evidence type="ECO:0000313" key="3">
    <source>
        <dbReference type="Proteomes" id="UP000323454"/>
    </source>
</evidence>
<dbReference type="PROSITE" id="PS51737">
    <property type="entry name" value="RECOMBINASE_DNA_BIND"/>
    <property type="match status" value="1"/>
</dbReference>
<dbReference type="Pfam" id="PF13408">
    <property type="entry name" value="Zn_ribbon_recom"/>
    <property type="match status" value="1"/>
</dbReference>
<dbReference type="PANTHER" id="PTHR30461:SF23">
    <property type="entry name" value="DNA RECOMBINASE-RELATED"/>
    <property type="match status" value="1"/>
</dbReference>
<dbReference type="Pfam" id="PF00239">
    <property type="entry name" value="Resolvase"/>
    <property type="match status" value="1"/>
</dbReference>
<sequence>MRTDDIFPAALSADRDYLLNGDMSRQPCVFYFRKSIGDDFATQVLRCVQYARSAGLRLDASIGVDGVYYDEDKSGSKDIERPGYNKLMSDIMSGNLSGRLIVVRDQDRLSRRESSVLEEYHVVTELSKVRTFDSSGREIKDDVTTGIIGVLNRSEAKIIGHRQRIRKELRAIEGKPPASRMRRTGYTPGYTAIEWEEAKILRRARKKVVAGQSLTSICNEMRKNEIVKQNGKPYLVSDLSRLLRDPVYAALRTFSRDIEVEGKVIPRGQAVAKGAWPRIFTEEEHYEVVKILVRNASWATDSSPKHLLTGILVCGECGTKMAFGSKRGNPHKDGTKKPHYVYRCQKARGGCGRVSRNSDALEGFFLELTYQAIKPLPVVKGKVVDTSADEIVRQERKISDAVEAFKNDDIDIAALANIRRDAQKKIVDLRKTQAAKSQPLPVDDAEAFLESRDIDKQRDTIRRFFPVVGVKVAGQGVRFHPRQLVFPESA</sequence>
<dbReference type="InterPro" id="IPR011109">
    <property type="entry name" value="DNA_bind_recombinase_dom"/>
</dbReference>
<evidence type="ECO:0000313" key="2">
    <source>
        <dbReference type="EMBL" id="KAA2256764.1"/>
    </source>
</evidence>
<accession>A0A5B2X0H3</accession>
<comment type="caution">
    <text evidence="2">The sequence shown here is derived from an EMBL/GenBank/DDBJ whole genome shotgun (WGS) entry which is preliminary data.</text>
</comment>
<dbReference type="InterPro" id="IPR038109">
    <property type="entry name" value="DNA_bind_recomb_sf"/>
</dbReference>
<dbReference type="SMART" id="SM00857">
    <property type="entry name" value="Resolvase"/>
    <property type="match status" value="1"/>
</dbReference>
<dbReference type="CDD" id="cd00338">
    <property type="entry name" value="Ser_Recombinase"/>
    <property type="match status" value="1"/>
</dbReference>
<dbReference type="EMBL" id="VUOB01000049">
    <property type="protein sequence ID" value="KAA2256764.1"/>
    <property type="molecule type" value="Genomic_DNA"/>
</dbReference>
<dbReference type="OrthoDB" id="4500247at2"/>
<dbReference type="Gene3D" id="3.90.1750.20">
    <property type="entry name" value="Putative Large Serine Recombinase, Chain B, Domain 2"/>
    <property type="match status" value="1"/>
</dbReference>
<protein>
    <submittedName>
        <fullName evidence="2">Recombinase family protein</fullName>
    </submittedName>
</protein>
<keyword evidence="3" id="KW-1185">Reference proteome</keyword>
<dbReference type="SUPFAM" id="SSF53041">
    <property type="entry name" value="Resolvase-like"/>
    <property type="match status" value="1"/>
</dbReference>
<feature type="domain" description="Recombinase" evidence="1">
    <location>
        <begin position="183"/>
        <end position="298"/>
    </location>
</feature>
<dbReference type="PANTHER" id="PTHR30461">
    <property type="entry name" value="DNA-INVERTASE FROM LAMBDOID PROPHAGE"/>
    <property type="match status" value="1"/>
</dbReference>
<dbReference type="GO" id="GO:0003677">
    <property type="term" value="F:DNA binding"/>
    <property type="evidence" value="ECO:0007669"/>
    <property type="project" value="InterPro"/>
</dbReference>
<proteinExistence type="predicted"/>
<dbReference type="Pfam" id="PF07508">
    <property type="entry name" value="Recombinase"/>
    <property type="match status" value="1"/>
</dbReference>